<dbReference type="Gramene" id="mRNA:HanXRQr2_Chr17g0789811">
    <property type="protein sequence ID" value="CDS:HanXRQr2_Chr17g0789811.1"/>
    <property type="gene ID" value="HanXRQr2_Chr17g0789811"/>
</dbReference>
<dbReference type="EMBL" id="MNCJ02000332">
    <property type="protein sequence ID" value="KAF5754317.1"/>
    <property type="molecule type" value="Genomic_DNA"/>
</dbReference>
<name>A0A9K3GSL4_HELAN</name>
<accession>A0A9K3GSL4</accession>
<sequence>MFLQHQNCETHKLLVASQELVRLTVTTFDLVSSPLEATSFAILQVSLNEPSVWLIVDQKLP</sequence>
<evidence type="ECO:0000313" key="2">
    <source>
        <dbReference type="Proteomes" id="UP000215914"/>
    </source>
</evidence>
<dbReference type="Proteomes" id="UP000215914">
    <property type="component" value="Unassembled WGS sequence"/>
</dbReference>
<reference evidence="1" key="2">
    <citation type="submission" date="2020-06" db="EMBL/GenBank/DDBJ databases">
        <title>Helianthus annuus Genome sequencing and assembly Release 2.</title>
        <authorList>
            <person name="Gouzy J."/>
            <person name="Langlade N."/>
            <person name="Munos S."/>
        </authorList>
    </citation>
    <scope>NUCLEOTIDE SEQUENCE</scope>
    <source>
        <tissue evidence="1">Leaves</tissue>
    </source>
</reference>
<reference evidence="1" key="1">
    <citation type="journal article" date="2017" name="Nature">
        <title>The sunflower genome provides insights into oil metabolism, flowering and Asterid evolution.</title>
        <authorList>
            <person name="Badouin H."/>
            <person name="Gouzy J."/>
            <person name="Grassa C.J."/>
            <person name="Murat F."/>
            <person name="Staton S.E."/>
            <person name="Cottret L."/>
            <person name="Lelandais-Briere C."/>
            <person name="Owens G.L."/>
            <person name="Carrere S."/>
            <person name="Mayjonade B."/>
            <person name="Legrand L."/>
            <person name="Gill N."/>
            <person name="Kane N.C."/>
            <person name="Bowers J.E."/>
            <person name="Hubner S."/>
            <person name="Bellec A."/>
            <person name="Berard A."/>
            <person name="Berges H."/>
            <person name="Blanchet N."/>
            <person name="Boniface M.C."/>
            <person name="Brunel D."/>
            <person name="Catrice O."/>
            <person name="Chaidir N."/>
            <person name="Claudel C."/>
            <person name="Donnadieu C."/>
            <person name="Faraut T."/>
            <person name="Fievet G."/>
            <person name="Helmstetter N."/>
            <person name="King M."/>
            <person name="Knapp S.J."/>
            <person name="Lai Z."/>
            <person name="Le Paslier M.C."/>
            <person name="Lippi Y."/>
            <person name="Lorenzon L."/>
            <person name="Mandel J.R."/>
            <person name="Marage G."/>
            <person name="Marchand G."/>
            <person name="Marquand E."/>
            <person name="Bret-Mestries E."/>
            <person name="Morien E."/>
            <person name="Nambeesan S."/>
            <person name="Nguyen T."/>
            <person name="Pegot-Espagnet P."/>
            <person name="Pouilly N."/>
            <person name="Raftis F."/>
            <person name="Sallet E."/>
            <person name="Schiex T."/>
            <person name="Thomas J."/>
            <person name="Vandecasteele C."/>
            <person name="Vares D."/>
            <person name="Vear F."/>
            <person name="Vautrin S."/>
            <person name="Crespi M."/>
            <person name="Mangin B."/>
            <person name="Burke J.M."/>
            <person name="Salse J."/>
            <person name="Munos S."/>
            <person name="Vincourt P."/>
            <person name="Rieseberg L.H."/>
            <person name="Langlade N.B."/>
        </authorList>
    </citation>
    <scope>NUCLEOTIDE SEQUENCE</scope>
    <source>
        <tissue evidence="1">Leaves</tissue>
    </source>
</reference>
<keyword evidence="2" id="KW-1185">Reference proteome</keyword>
<proteinExistence type="predicted"/>
<protein>
    <submittedName>
        <fullName evidence="1">Uncharacterized protein</fullName>
    </submittedName>
</protein>
<gene>
    <name evidence="1" type="ORF">HanXRQr2_Chr17g0789811</name>
</gene>
<comment type="caution">
    <text evidence="1">The sequence shown here is derived from an EMBL/GenBank/DDBJ whole genome shotgun (WGS) entry which is preliminary data.</text>
</comment>
<evidence type="ECO:0000313" key="1">
    <source>
        <dbReference type="EMBL" id="KAF5754317.1"/>
    </source>
</evidence>
<dbReference type="AlphaFoldDB" id="A0A9K3GSL4"/>
<organism evidence="1 2">
    <name type="scientific">Helianthus annuus</name>
    <name type="common">Common sunflower</name>
    <dbReference type="NCBI Taxonomy" id="4232"/>
    <lineage>
        <taxon>Eukaryota</taxon>
        <taxon>Viridiplantae</taxon>
        <taxon>Streptophyta</taxon>
        <taxon>Embryophyta</taxon>
        <taxon>Tracheophyta</taxon>
        <taxon>Spermatophyta</taxon>
        <taxon>Magnoliopsida</taxon>
        <taxon>eudicotyledons</taxon>
        <taxon>Gunneridae</taxon>
        <taxon>Pentapetalae</taxon>
        <taxon>asterids</taxon>
        <taxon>campanulids</taxon>
        <taxon>Asterales</taxon>
        <taxon>Asteraceae</taxon>
        <taxon>Asteroideae</taxon>
        <taxon>Heliantheae alliance</taxon>
        <taxon>Heliantheae</taxon>
        <taxon>Helianthus</taxon>
    </lineage>
</organism>